<dbReference type="EMBL" id="JACAZF010000017">
    <property type="protein sequence ID" value="KAF7289248.1"/>
    <property type="molecule type" value="Genomic_DNA"/>
</dbReference>
<feature type="region of interest" description="Disordered" evidence="1">
    <location>
        <begin position="1"/>
        <end position="37"/>
    </location>
</feature>
<dbReference type="Proteomes" id="UP000636479">
    <property type="component" value="Unassembled WGS sequence"/>
</dbReference>
<proteinExistence type="predicted"/>
<keyword evidence="2" id="KW-0472">Membrane</keyword>
<reference evidence="3" key="1">
    <citation type="submission" date="2020-05" db="EMBL/GenBank/DDBJ databases">
        <title>Mycena genomes resolve the evolution of fungal bioluminescence.</title>
        <authorList>
            <person name="Tsai I.J."/>
        </authorList>
    </citation>
    <scope>NUCLEOTIDE SEQUENCE</scope>
    <source>
        <strain evidence="3">171206Taipei</strain>
    </source>
</reference>
<feature type="region of interest" description="Disordered" evidence="1">
    <location>
        <begin position="423"/>
        <end position="447"/>
    </location>
</feature>
<name>A0A8H6VT98_9AGAR</name>
<protein>
    <submittedName>
        <fullName evidence="3">Uncharacterized protein</fullName>
    </submittedName>
</protein>
<evidence type="ECO:0000313" key="4">
    <source>
        <dbReference type="Proteomes" id="UP000636479"/>
    </source>
</evidence>
<sequence length="488" mass="51882">MIVTESTPKTPPKSNTPLLGESSAPPAYAPRGPSAGPSGPYIVYQQQPLYPQRPPQSAGKRFLKAFLVAVGIWVLASALLGSIFSSRRYRHYQMVDLQATYPVPDNVELDECVTEWTTGPTNPTSSTPYTSLASFSFPIPSKTLLLLSKGSLSGGRLKVVTSASDDVKITVAIHYADTLARELAKVCLINRDEGEQGVGLFTPTEWRGRPYSVSFDVELSIPRSQSNNPQFINALLTDVNNFSQEIDSLQDVVVFDTLTLQGSNGGIRSPSLVATNTIIKTSNARVAIGHLMSSTASVRSSGGGITGTYVTKGPLNLITSNGAIDVSISVTSDTDRQVPVLMTTSNAQINAVVDLISTSNSGGSFLVQPKTSNGRLTTTIKSLPIDGKLKLEARTSNSLAQVALPLTYEGGFSLATSNAATLVQRRGSSERDPKCPDSGECEGQRSRTVSTRMVRKTSAAGVVHWDAKNAQRGDVSLKTSNGGVTLVL</sequence>
<accession>A0A8H6VT98</accession>
<dbReference type="AlphaFoldDB" id="A0A8H6VT98"/>
<feature type="transmembrane region" description="Helical" evidence="2">
    <location>
        <begin position="62"/>
        <end position="84"/>
    </location>
</feature>
<evidence type="ECO:0000256" key="2">
    <source>
        <dbReference type="SAM" id="Phobius"/>
    </source>
</evidence>
<comment type="caution">
    <text evidence="3">The sequence shown here is derived from an EMBL/GenBank/DDBJ whole genome shotgun (WGS) entry which is preliminary data.</text>
</comment>
<feature type="compositionally biased region" description="Basic and acidic residues" evidence="1">
    <location>
        <begin position="427"/>
        <end position="445"/>
    </location>
</feature>
<evidence type="ECO:0000256" key="1">
    <source>
        <dbReference type="SAM" id="MobiDB-lite"/>
    </source>
</evidence>
<keyword evidence="2" id="KW-0812">Transmembrane</keyword>
<dbReference type="GeneID" id="59352794"/>
<dbReference type="RefSeq" id="XP_037213279.1">
    <property type="nucleotide sequence ID" value="XM_037370278.1"/>
</dbReference>
<evidence type="ECO:0000313" key="3">
    <source>
        <dbReference type="EMBL" id="KAF7289248.1"/>
    </source>
</evidence>
<keyword evidence="2" id="KW-1133">Transmembrane helix</keyword>
<keyword evidence="4" id="KW-1185">Reference proteome</keyword>
<organism evidence="3 4">
    <name type="scientific">Mycena indigotica</name>
    <dbReference type="NCBI Taxonomy" id="2126181"/>
    <lineage>
        <taxon>Eukaryota</taxon>
        <taxon>Fungi</taxon>
        <taxon>Dikarya</taxon>
        <taxon>Basidiomycota</taxon>
        <taxon>Agaricomycotina</taxon>
        <taxon>Agaricomycetes</taxon>
        <taxon>Agaricomycetidae</taxon>
        <taxon>Agaricales</taxon>
        <taxon>Marasmiineae</taxon>
        <taxon>Mycenaceae</taxon>
        <taxon>Mycena</taxon>
    </lineage>
</organism>
<dbReference type="OrthoDB" id="5570013at2759"/>
<gene>
    <name evidence="3" type="ORF">MIND_01386300</name>
</gene>